<dbReference type="SMART" id="SM00382">
    <property type="entry name" value="AAA"/>
    <property type="match status" value="1"/>
</dbReference>
<dbReference type="GO" id="GO:0005524">
    <property type="term" value="F:ATP binding"/>
    <property type="evidence" value="ECO:0007669"/>
    <property type="project" value="UniProtKB-KW"/>
</dbReference>
<dbReference type="InterPro" id="IPR050166">
    <property type="entry name" value="ABC_transporter_ATP-bind"/>
</dbReference>
<name>A0AA35WMV9_GEOBA</name>
<evidence type="ECO:0000256" key="1">
    <source>
        <dbReference type="ARBA" id="ARBA00022448"/>
    </source>
</evidence>
<comment type="caution">
    <text evidence="6">The sequence shown here is derived from an EMBL/GenBank/DDBJ whole genome shotgun (WGS) entry which is preliminary data.</text>
</comment>
<dbReference type="InterPro" id="IPR003593">
    <property type="entry name" value="AAA+_ATPase"/>
</dbReference>
<dbReference type="CDD" id="cd03293">
    <property type="entry name" value="ABC_NrtD_SsuB_transporters"/>
    <property type="match status" value="1"/>
</dbReference>
<organism evidence="6 7">
    <name type="scientific">Geodia barretti</name>
    <name type="common">Barrett's horny sponge</name>
    <dbReference type="NCBI Taxonomy" id="519541"/>
    <lineage>
        <taxon>Eukaryota</taxon>
        <taxon>Metazoa</taxon>
        <taxon>Porifera</taxon>
        <taxon>Demospongiae</taxon>
        <taxon>Heteroscleromorpha</taxon>
        <taxon>Tetractinellida</taxon>
        <taxon>Astrophorina</taxon>
        <taxon>Geodiidae</taxon>
        <taxon>Geodia</taxon>
    </lineage>
</organism>
<dbReference type="Gene3D" id="3.40.50.300">
    <property type="entry name" value="P-loop containing nucleotide triphosphate hydrolases"/>
    <property type="match status" value="1"/>
</dbReference>
<gene>
    <name evidence="6" type="ORF">GBAR_LOCUS11870</name>
</gene>
<feature type="domain" description="ABC transporter" evidence="5">
    <location>
        <begin position="20"/>
        <end position="263"/>
    </location>
</feature>
<dbReference type="InterPro" id="IPR003439">
    <property type="entry name" value="ABC_transporter-like_ATP-bd"/>
</dbReference>
<dbReference type="Pfam" id="PF00005">
    <property type="entry name" value="ABC_tran"/>
    <property type="match status" value="1"/>
</dbReference>
<dbReference type="SUPFAM" id="SSF52540">
    <property type="entry name" value="P-loop containing nucleoside triphosphate hydrolases"/>
    <property type="match status" value="1"/>
</dbReference>
<sequence>MSVSVRPHHATIEHQANKSSHTERVPSRAYRSTTQPSLRPDAGSLEVLRDVSLEVAPSEFVSLIGPSGCGKTTLLRAIGGLTDATSGSIELSGVQPRELQRRRGIGFVSQDAALLPWRTALENVRLPFQLNSGTAATDSSALAEQTLSAVGLAEFTDYYPHQLSGGMRQRVAFARALAISPGLLLMDEPLSALDEMTREEMRYELLRLWERQRPTVIFVTHSIPEAVVLSDRVVVLSARPGEVADDIAIDIPRPRLQEVERSDRFLEYTYRIKDALSSGVAAATPVG</sequence>
<feature type="region of interest" description="Disordered" evidence="4">
    <location>
        <begin position="1"/>
        <end position="43"/>
    </location>
</feature>
<evidence type="ECO:0000256" key="3">
    <source>
        <dbReference type="ARBA" id="ARBA00022840"/>
    </source>
</evidence>
<keyword evidence="1" id="KW-0813">Transport</keyword>
<evidence type="ECO:0000313" key="6">
    <source>
        <dbReference type="EMBL" id="CAI8019812.1"/>
    </source>
</evidence>
<dbReference type="PANTHER" id="PTHR42788">
    <property type="entry name" value="TAURINE IMPORT ATP-BINDING PROTEIN-RELATED"/>
    <property type="match status" value="1"/>
</dbReference>
<dbReference type="AlphaFoldDB" id="A0AA35WMV9"/>
<evidence type="ECO:0000313" key="7">
    <source>
        <dbReference type="Proteomes" id="UP001174909"/>
    </source>
</evidence>
<dbReference type="PROSITE" id="PS00211">
    <property type="entry name" value="ABC_TRANSPORTER_1"/>
    <property type="match status" value="1"/>
</dbReference>
<accession>A0AA35WMV9</accession>
<keyword evidence="3 6" id="KW-0067">ATP-binding</keyword>
<keyword evidence="7" id="KW-1185">Reference proteome</keyword>
<reference evidence="6" key="1">
    <citation type="submission" date="2023-03" db="EMBL/GenBank/DDBJ databases">
        <authorList>
            <person name="Steffen K."/>
            <person name="Cardenas P."/>
        </authorList>
    </citation>
    <scope>NUCLEOTIDE SEQUENCE</scope>
</reference>
<evidence type="ECO:0000259" key="5">
    <source>
        <dbReference type="PROSITE" id="PS50893"/>
    </source>
</evidence>
<dbReference type="PANTHER" id="PTHR42788:SF20">
    <property type="entry name" value="ABC TRANSPORTER ATP-BINDING PROTEIN"/>
    <property type="match status" value="1"/>
</dbReference>
<dbReference type="Proteomes" id="UP001174909">
    <property type="component" value="Unassembled WGS sequence"/>
</dbReference>
<evidence type="ECO:0000256" key="4">
    <source>
        <dbReference type="SAM" id="MobiDB-lite"/>
    </source>
</evidence>
<dbReference type="EMBL" id="CASHTH010001778">
    <property type="protein sequence ID" value="CAI8019812.1"/>
    <property type="molecule type" value="Genomic_DNA"/>
</dbReference>
<dbReference type="PROSITE" id="PS50893">
    <property type="entry name" value="ABC_TRANSPORTER_2"/>
    <property type="match status" value="1"/>
</dbReference>
<dbReference type="GO" id="GO:0016887">
    <property type="term" value="F:ATP hydrolysis activity"/>
    <property type="evidence" value="ECO:0007669"/>
    <property type="project" value="InterPro"/>
</dbReference>
<evidence type="ECO:0000256" key="2">
    <source>
        <dbReference type="ARBA" id="ARBA00022741"/>
    </source>
</evidence>
<dbReference type="InterPro" id="IPR017871">
    <property type="entry name" value="ABC_transporter-like_CS"/>
</dbReference>
<proteinExistence type="predicted"/>
<keyword evidence="2" id="KW-0547">Nucleotide-binding</keyword>
<feature type="compositionally biased region" description="Basic and acidic residues" evidence="4">
    <location>
        <begin position="10"/>
        <end position="26"/>
    </location>
</feature>
<dbReference type="InterPro" id="IPR027417">
    <property type="entry name" value="P-loop_NTPase"/>
</dbReference>
<protein>
    <submittedName>
        <fullName evidence="6">Uncharacterized ABC transporter ATP-binding protein MJ0412</fullName>
    </submittedName>
</protein>